<evidence type="ECO:0000256" key="7">
    <source>
        <dbReference type="ARBA" id="ARBA00022729"/>
    </source>
</evidence>
<dbReference type="GO" id="GO:0005765">
    <property type="term" value="C:lysosomal membrane"/>
    <property type="evidence" value="ECO:0000318"/>
    <property type="project" value="GO_Central"/>
</dbReference>
<evidence type="ECO:0000256" key="12">
    <source>
        <dbReference type="ARBA" id="ARBA00023180"/>
    </source>
</evidence>
<evidence type="ECO:0000256" key="6">
    <source>
        <dbReference type="ARBA" id="ARBA00022692"/>
    </source>
</evidence>
<comment type="caution">
    <text evidence="20">Lacks conserved residue(s) required for the propagation of feature annotation.</text>
</comment>
<feature type="region of interest" description="Disordered" evidence="21">
    <location>
        <begin position="1"/>
        <end position="29"/>
    </location>
</feature>
<dbReference type="GO" id="GO:0072594">
    <property type="term" value="P:establishment of protein localization to organelle"/>
    <property type="evidence" value="ECO:0000318"/>
    <property type="project" value="GO_Central"/>
</dbReference>
<dbReference type="Pfam" id="PF01299">
    <property type="entry name" value="Lamp2-like_luminal"/>
    <property type="match status" value="1"/>
</dbReference>
<dbReference type="PANTHER" id="PTHR11506:SF35">
    <property type="entry name" value="LYSOSOME-ASSOCIATED MEMBRANE GLYCOPROTEIN 5"/>
    <property type="match status" value="1"/>
</dbReference>
<evidence type="ECO:0000313" key="25">
    <source>
        <dbReference type="EMBL" id="EDO45266.1"/>
    </source>
</evidence>
<evidence type="ECO:0000256" key="18">
    <source>
        <dbReference type="ARBA" id="ARBA00074379"/>
    </source>
</evidence>
<comment type="function">
    <text evidence="16">Plays a role in short-term synaptic plasticity in a subset of GABAergic neurons in the brain.</text>
</comment>
<dbReference type="EMBL" id="DS469537">
    <property type="protein sequence ID" value="EDO45266.1"/>
    <property type="molecule type" value="Genomic_DNA"/>
</dbReference>
<evidence type="ECO:0000256" key="10">
    <source>
        <dbReference type="ARBA" id="ARBA00023018"/>
    </source>
</evidence>
<evidence type="ECO:0000256" key="3">
    <source>
        <dbReference type="ARBA" id="ARBA00004172"/>
    </source>
</evidence>
<evidence type="ECO:0000256" key="8">
    <source>
        <dbReference type="ARBA" id="ARBA00022753"/>
    </source>
</evidence>
<evidence type="ECO:0000256" key="20">
    <source>
        <dbReference type="PROSITE-ProRule" id="PRU00740"/>
    </source>
</evidence>
<accession>A7RTH6</accession>
<dbReference type="eggNOG" id="KOG4818">
    <property type="taxonomic scope" value="Eukaryota"/>
</dbReference>
<dbReference type="InParanoid" id="A7RTH6"/>
<keyword evidence="11 20" id="KW-0472">Membrane</keyword>
<evidence type="ECO:0000259" key="23">
    <source>
        <dbReference type="Pfam" id="PF01299"/>
    </source>
</evidence>
<evidence type="ECO:0000256" key="15">
    <source>
        <dbReference type="ARBA" id="ARBA00029428"/>
    </source>
</evidence>
<keyword evidence="14" id="KW-0968">Cytoplasmic vesicle</keyword>
<evidence type="ECO:0000256" key="14">
    <source>
        <dbReference type="ARBA" id="ARBA00023329"/>
    </source>
</evidence>
<dbReference type="CDD" id="cd12087">
    <property type="entry name" value="TM_EGFR-like"/>
    <property type="match status" value="1"/>
</dbReference>
<keyword evidence="12" id="KW-0325">Glycoprotein</keyword>
<keyword evidence="26" id="KW-1185">Reference proteome</keyword>
<evidence type="ECO:0000256" key="22">
    <source>
        <dbReference type="SAM" id="Phobius"/>
    </source>
</evidence>
<keyword evidence="7" id="KW-0732">Signal</keyword>
<evidence type="ECO:0000259" key="24">
    <source>
        <dbReference type="Pfam" id="PF21222"/>
    </source>
</evidence>
<dbReference type="Proteomes" id="UP000001593">
    <property type="component" value="Unassembled WGS sequence"/>
</dbReference>
<proteinExistence type="inferred from homology"/>
<dbReference type="Pfam" id="PF21222">
    <property type="entry name" value="Lamp2_2nd"/>
    <property type="match status" value="1"/>
</dbReference>
<evidence type="ECO:0000256" key="1">
    <source>
        <dbReference type="ARBA" id="ARBA00004151"/>
    </source>
</evidence>
<dbReference type="HOGENOM" id="CLU_055379_0_1_1"/>
<dbReference type="PANTHER" id="PTHR11506">
    <property type="entry name" value="LYSOSOME-ASSOCIATED MEMBRANE GLYCOPROTEIN"/>
    <property type="match status" value="1"/>
</dbReference>
<dbReference type="OrthoDB" id="10615102at2759"/>
<evidence type="ECO:0000256" key="16">
    <source>
        <dbReference type="ARBA" id="ARBA00053950"/>
    </source>
</evidence>
<keyword evidence="6 20" id="KW-0812">Transmembrane</keyword>
<sequence length="265" mass="29251">MPSSTSVAPTTPPATTTKAPTTPPKPTFGDYSVKDKQGMFCLLAQLSATFNVTYLKKKAGNKTEEMSSTVSMPFNKSLVDTSNSKCSEENGISTLEVVWPVKEKFYKFALTFAAAESKEDSNGVNYTDWNIKRIAFVVNTTNNKDFENATERIIKVASNGTEMSGFHAKYGKYYNCAGKRSYKIEDTVSVQLDHVKIEPFVKSPSKNETFSGDYEDCENENPSKKPDDDNIVPIAVGCALAGLVLIVLIAYIIGRRKSHRGYEKV</sequence>
<feature type="domain" description="Lysosome-associated membrane glycoprotein 2-like transmembrane" evidence="24">
    <location>
        <begin position="232"/>
        <end position="262"/>
    </location>
</feature>
<feature type="compositionally biased region" description="Low complexity" evidence="21">
    <location>
        <begin position="1"/>
        <end position="20"/>
    </location>
</feature>
<dbReference type="GO" id="GO:0005886">
    <property type="term" value="C:plasma membrane"/>
    <property type="evidence" value="ECO:0000318"/>
    <property type="project" value="GO_Central"/>
</dbReference>
<evidence type="ECO:0000256" key="9">
    <source>
        <dbReference type="ARBA" id="ARBA00022989"/>
    </source>
</evidence>
<dbReference type="AlphaFoldDB" id="A7RTH6"/>
<gene>
    <name evidence="25" type="ORF">NEMVEDRAFT_v1g232242</name>
</gene>
<evidence type="ECO:0000256" key="19">
    <source>
        <dbReference type="ARBA" id="ARBA00076257"/>
    </source>
</evidence>
<keyword evidence="8" id="KW-0967">Endosome</keyword>
<dbReference type="PROSITE" id="PS51407">
    <property type="entry name" value="LAMP_3"/>
    <property type="match status" value="1"/>
</dbReference>
<dbReference type="InterPro" id="IPR002000">
    <property type="entry name" value="Lysosome-assoc_membr_glycop"/>
</dbReference>
<evidence type="ECO:0000256" key="11">
    <source>
        <dbReference type="ARBA" id="ARBA00023136"/>
    </source>
</evidence>
<evidence type="ECO:0000313" key="26">
    <source>
        <dbReference type="Proteomes" id="UP000001593"/>
    </source>
</evidence>
<evidence type="ECO:0000256" key="2">
    <source>
        <dbReference type="ARBA" id="ARBA00004158"/>
    </source>
</evidence>
<evidence type="ECO:0000256" key="13">
    <source>
        <dbReference type="ARBA" id="ARBA00023273"/>
    </source>
</evidence>
<dbReference type="Gene3D" id="2.40.160.110">
    <property type="match status" value="1"/>
</dbReference>
<dbReference type="OMA" id="NTTCIRA"/>
<evidence type="ECO:0000256" key="5">
    <source>
        <dbReference type="ARBA" id="ARBA00009644"/>
    </source>
</evidence>
<dbReference type="GO" id="GO:0031902">
    <property type="term" value="C:late endosome membrane"/>
    <property type="evidence" value="ECO:0000318"/>
    <property type="project" value="GO_Central"/>
</dbReference>
<evidence type="ECO:0000256" key="4">
    <source>
        <dbReference type="ARBA" id="ARBA00004279"/>
    </source>
</evidence>
<reference evidence="25 26" key="1">
    <citation type="journal article" date="2007" name="Science">
        <title>Sea anemone genome reveals ancestral eumetazoan gene repertoire and genomic organization.</title>
        <authorList>
            <person name="Putnam N.H."/>
            <person name="Srivastava M."/>
            <person name="Hellsten U."/>
            <person name="Dirks B."/>
            <person name="Chapman J."/>
            <person name="Salamov A."/>
            <person name="Terry A."/>
            <person name="Shapiro H."/>
            <person name="Lindquist E."/>
            <person name="Kapitonov V.V."/>
            <person name="Jurka J."/>
            <person name="Genikhovich G."/>
            <person name="Grigoriev I.V."/>
            <person name="Lucas S.M."/>
            <person name="Steele R.E."/>
            <person name="Finnerty J.R."/>
            <person name="Technau U."/>
            <person name="Martindale M.Q."/>
            <person name="Rokhsar D.S."/>
        </authorList>
    </citation>
    <scope>NUCLEOTIDE SEQUENCE [LARGE SCALE GENOMIC DNA]</scope>
    <source>
        <strain evidence="26">CH2 X CH6</strain>
    </source>
</reference>
<dbReference type="PhylomeDB" id="A7RTH6"/>
<keyword evidence="9 22" id="KW-1133">Transmembrane helix</keyword>
<name>A7RTH6_NEMVE</name>
<organism evidence="25 26">
    <name type="scientific">Nematostella vectensis</name>
    <name type="common">Starlet sea anemone</name>
    <dbReference type="NCBI Taxonomy" id="45351"/>
    <lineage>
        <taxon>Eukaryota</taxon>
        <taxon>Metazoa</taxon>
        <taxon>Cnidaria</taxon>
        <taxon>Anthozoa</taxon>
        <taxon>Hexacorallia</taxon>
        <taxon>Actiniaria</taxon>
        <taxon>Edwardsiidae</taxon>
        <taxon>Nematostella</taxon>
    </lineage>
</organism>
<feature type="domain" description="Lysosome-associated membrane glycoprotein 2-like luminal" evidence="23">
    <location>
        <begin position="26"/>
        <end position="201"/>
    </location>
</feature>
<dbReference type="FunCoup" id="A7RTH6">
    <property type="interactions" value="607"/>
</dbReference>
<feature type="transmembrane region" description="Helical" evidence="22">
    <location>
        <begin position="231"/>
        <end position="254"/>
    </location>
</feature>
<dbReference type="InterPro" id="IPR048528">
    <property type="entry name" value="Lamp2-like_luminal"/>
</dbReference>
<keyword evidence="10" id="KW-0770">Synapse</keyword>
<dbReference type="KEGG" id="nve:5517260"/>
<evidence type="ECO:0000256" key="21">
    <source>
        <dbReference type="SAM" id="MobiDB-lite"/>
    </source>
</evidence>
<dbReference type="STRING" id="45351.A7RTH6"/>
<evidence type="ECO:0000256" key="17">
    <source>
        <dbReference type="ARBA" id="ARBA00060492"/>
    </source>
</evidence>
<keyword evidence="13" id="KW-0966">Cell projection</keyword>
<dbReference type="InterPro" id="IPR048524">
    <property type="entry name" value="Lamp2-like_TM"/>
</dbReference>
<protein>
    <recommendedName>
        <fullName evidence="18">Lysosome-associated membrane glycoprotein 5</fullName>
    </recommendedName>
    <alternativeName>
        <fullName evidence="19">Lysosome-associated membrane protein 5</fullName>
    </alternativeName>
</protein>
<comment type="subcellular location">
    <subcellularLocation>
        <location evidence="4">Cell projection</location>
        <location evidence="4">Dendrite</location>
    </subcellularLocation>
    <subcellularLocation>
        <location evidence="17">Cell projection</location>
        <location evidence="17">Growth cone membrane</location>
        <topology evidence="17">Single-pass type I membrane protein</topology>
    </subcellularLocation>
    <subcellularLocation>
        <location evidence="15">Cytoplasmic vesicle</location>
        <location evidence="15">Secretory vesicle</location>
        <location evidence="15">Synaptic vesicle membrane</location>
        <topology evidence="15">Single-pass type I membrane protein</topology>
    </subcellularLocation>
    <subcellularLocation>
        <location evidence="2">Early endosome membrane</location>
        <topology evidence="2">Single-pass type I membrane protein</topology>
    </subcellularLocation>
    <subcellularLocation>
        <location evidence="1">Endoplasmic reticulum-Golgi intermediate compartment membrane</location>
        <topology evidence="1">Single-pass type I membrane protein</topology>
    </subcellularLocation>
    <subcellularLocation>
        <location evidence="20">Membrane</location>
        <topology evidence="20">Single-pass type I membrane protein</topology>
    </subcellularLocation>
    <subcellularLocation>
        <location evidence="3">Recycling endosome</location>
    </subcellularLocation>
</comment>
<comment type="similarity">
    <text evidence="5 20">Belongs to the LAMP family.</text>
</comment>